<keyword evidence="3 4" id="KW-0975">Bacterial flagellum</keyword>
<evidence type="ECO:0000259" key="6">
    <source>
        <dbReference type="Pfam" id="PF06429"/>
    </source>
</evidence>
<gene>
    <name evidence="8" type="ORF">GCM10007036_34490</name>
</gene>
<accession>A0A917IAJ0</accession>
<comment type="function">
    <text evidence="4">A flexible structure which links the flagellar filament to the drive apparatus in the basal body.</text>
</comment>
<evidence type="ECO:0000256" key="3">
    <source>
        <dbReference type="ARBA" id="ARBA00023143"/>
    </source>
</evidence>
<feature type="domain" description="Flagellar hook protein FlgE/F/G-like D1" evidence="7">
    <location>
        <begin position="113"/>
        <end position="165"/>
    </location>
</feature>
<dbReference type="GO" id="GO:0009425">
    <property type="term" value="C:bacterial-type flagellum basal body"/>
    <property type="evidence" value="ECO:0007669"/>
    <property type="project" value="UniProtKB-SubCell"/>
</dbReference>
<evidence type="ECO:0000256" key="1">
    <source>
        <dbReference type="ARBA" id="ARBA00004117"/>
    </source>
</evidence>
<dbReference type="InterPro" id="IPR010930">
    <property type="entry name" value="Flg_bb/hook_C_dom"/>
</dbReference>
<protein>
    <recommendedName>
        <fullName evidence="4">Flagellar hook protein FlgE</fullName>
    </recommendedName>
</protein>
<dbReference type="Gene3D" id="2.60.98.20">
    <property type="entry name" value="Flagellar hook protein FlgE"/>
    <property type="match status" value="1"/>
</dbReference>
<dbReference type="Pfam" id="PF06429">
    <property type="entry name" value="Flg_bbr_C"/>
    <property type="match status" value="1"/>
</dbReference>
<sequence length="479" mass="49649">MIAKAQPFGMAVASLVARQNVAWNQKVFAMSLFGAMTTSVTGMRAQSYALENISSNIANSQTTGYKRVDTSFMDLVPDYPLSQQIGGTVMAFAHGTNTISGSYQATGNATNMAITGDSFFQVRKAVGSVAGVPTFSTSNLYSRRGDFGVDRNGYLVNGAGYFLVGSTLDATTGAALGAPAPIKLSAGLVPAKASATVEFMGNLPETPHTSNYDPAVPGSDRYAVPGTGVTLAEEANFLKRTVTGGTVTLYDGVGAPTTTELRWAKTGPSTWNVYYQNPAYSAATAGSQKWIAAGRGTTAAAATDFTFDTKGAVTAPTGGATAMTGLTIGGVTMQLDFSKGLTQYNDTSSSGGVNVRSLKQDGYAAGTVNDVSVTADGRIVASYSNGVTTPLAQVAFAHFNAPNSLKREDGSTFSETLEAGLPLDGLNGGGVMGGQLEGSNTDIAEEFSKMIVTQQAYSANTKIITTVQQMLQDTINIVR</sequence>
<comment type="similarity">
    <text evidence="2 4">Belongs to the flagella basal body rod proteins family.</text>
</comment>
<feature type="domain" description="Flagellar basal-body/hook protein C-terminal" evidence="6">
    <location>
        <begin position="434"/>
        <end position="477"/>
    </location>
</feature>
<evidence type="ECO:0000256" key="4">
    <source>
        <dbReference type="RuleBase" id="RU362116"/>
    </source>
</evidence>
<dbReference type="InterPro" id="IPR037925">
    <property type="entry name" value="FlgE/F/G-like"/>
</dbReference>
<dbReference type="SUPFAM" id="SSF117143">
    <property type="entry name" value="Flagellar hook protein flgE"/>
    <property type="match status" value="1"/>
</dbReference>
<name>A0A917IAJ0_9HYPH</name>
<evidence type="ECO:0000259" key="7">
    <source>
        <dbReference type="Pfam" id="PF22692"/>
    </source>
</evidence>
<reference evidence="8" key="2">
    <citation type="submission" date="2020-09" db="EMBL/GenBank/DDBJ databases">
        <authorList>
            <person name="Sun Q."/>
            <person name="Zhou Y."/>
        </authorList>
    </citation>
    <scope>NUCLEOTIDE SEQUENCE</scope>
    <source>
        <strain evidence="8">CGMCC 1.12214</strain>
    </source>
</reference>
<dbReference type="AlphaFoldDB" id="A0A917IAJ0"/>
<dbReference type="PANTHER" id="PTHR30435:SF1">
    <property type="entry name" value="FLAGELLAR HOOK PROTEIN FLGE"/>
    <property type="match status" value="1"/>
</dbReference>
<feature type="domain" description="Flagellar basal body rod protein N-terminal" evidence="5">
    <location>
        <begin position="36"/>
        <end position="66"/>
    </location>
</feature>
<comment type="subcellular location">
    <subcellularLocation>
        <location evidence="1 4">Bacterial flagellum basal body</location>
    </subcellularLocation>
</comment>
<evidence type="ECO:0000313" key="8">
    <source>
        <dbReference type="EMBL" id="GGH26591.1"/>
    </source>
</evidence>
<dbReference type="Pfam" id="PF22692">
    <property type="entry name" value="LlgE_F_G_D1"/>
    <property type="match status" value="1"/>
</dbReference>
<reference evidence="8" key="1">
    <citation type="journal article" date="2014" name="Int. J. Syst. Evol. Microbiol.">
        <title>Complete genome sequence of Corynebacterium casei LMG S-19264T (=DSM 44701T), isolated from a smear-ripened cheese.</title>
        <authorList>
            <consortium name="US DOE Joint Genome Institute (JGI-PGF)"/>
            <person name="Walter F."/>
            <person name="Albersmeier A."/>
            <person name="Kalinowski J."/>
            <person name="Ruckert C."/>
        </authorList>
    </citation>
    <scope>NUCLEOTIDE SEQUENCE</scope>
    <source>
        <strain evidence="8">CGMCC 1.12214</strain>
    </source>
</reference>
<dbReference type="InterPro" id="IPR001444">
    <property type="entry name" value="Flag_bb_rod_N"/>
</dbReference>
<dbReference type="PANTHER" id="PTHR30435">
    <property type="entry name" value="FLAGELLAR PROTEIN"/>
    <property type="match status" value="1"/>
</dbReference>
<dbReference type="EMBL" id="BMES01000002">
    <property type="protein sequence ID" value="GGH26591.1"/>
    <property type="molecule type" value="Genomic_DNA"/>
</dbReference>
<evidence type="ECO:0000313" key="9">
    <source>
        <dbReference type="Proteomes" id="UP000603912"/>
    </source>
</evidence>
<dbReference type="InterPro" id="IPR020013">
    <property type="entry name" value="Flagellar_FlgE/F/G"/>
</dbReference>
<evidence type="ECO:0000256" key="2">
    <source>
        <dbReference type="ARBA" id="ARBA00009677"/>
    </source>
</evidence>
<comment type="caution">
    <text evidence="8">The sequence shown here is derived from an EMBL/GenBank/DDBJ whole genome shotgun (WGS) entry which is preliminary data.</text>
</comment>
<dbReference type="GO" id="GO:0005829">
    <property type="term" value="C:cytosol"/>
    <property type="evidence" value="ECO:0007669"/>
    <property type="project" value="TreeGrafter"/>
</dbReference>
<proteinExistence type="inferred from homology"/>
<dbReference type="GO" id="GO:0071978">
    <property type="term" value="P:bacterial-type flagellum-dependent swarming motility"/>
    <property type="evidence" value="ECO:0007669"/>
    <property type="project" value="TreeGrafter"/>
</dbReference>
<dbReference type="NCBIfam" id="TIGR03506">
    <property type="entry name" value="FlgEFG_subfam"/>
    <property type="match status" value="1"/>
</dbReference>
<dbReference type="InterPro" id="IPR037058">
    <property type="entry name" value="Falgellar_hook_FlgE_sf"/>
</dbReference>
<dbReference type="GO" id="GO:0009424">
    <property type="term" value="C:bacterial-type flagellum hook"/>
    <property type="evidence" value="ECO:0007669"/>
    <property type="project" value="TreeGrafter"/>
</dbReference>
<dbReference type="Pfam" id="PF00460">
    <property type="entry name" value="Flg_bb_rod"/>
    <property type="match status" value="1"/>
</dbReference>
<dbReference type="Proteomes" id="UP000603912">
    <property type="component" value="Unassembled WGS sequence"/>
</dbReference>
<evidence type="ECO:0000259" key="5">
    <source>
        <dbReference type="Pfam" id="PF00460"/>
    </source>
</evidence>
<keyword evidence="9" id="KW-1185">Reference proteome</keyword>
<organism evidence="8 9">
    <name type="scientific">Alsobacter metallidurans</name>
    <dbReference type="NCBI Taxonomy" id="340221"/>
    <lineage>
        <taxon>Bacteria</taxon>
        <taxon>Pseudomonadati</taxon>
        <taxon>Pseudomonadota</taxon>
        <taxon>Alphaproteobacteria</taxon>
        <taxon>Hyphomicrobiales</taxon>
        <taxon>Alsobacteraceae</taxon>
        <taxon>Alsobacter</taxon>
    </lineage>
</organism>
<dbReference type="InterPro" id="IPR053967">
    <property type="entry name" value="LlgE_F_G-like_D1"/>
</dbReference>